<dbReference type="Proteomes" id="UP000816034">
    <property type="component" value="Unassembled WGS sequence"/>
</dbReference>
<proteinExistence type="predicted"/>
<comment type="caution">
    <text evidence="2">The sequence shown here is derived from an EMBL/GenBank/DDBJ whole genome shotgun (WGS) entry which is preliminary data.</text>
</comment>
<sequence length="243" mass="27151">MNATFTNSGMTTSQQCTTNSTTSSTCMQDFLSSHCNHSSSSMNHDEPQVLLSNHVDKKISSRYTQLRKQLRACNNFKENYFVLEVNKPHQSNAKMSSETKSKKSSQKRKQQDKVEDMQVAQAPKKVKQNESTCSSETESLHASVTSGTNLHVNISQPEISENACVHTNSNPQDDMQIQLLHTLISSLQHVQQHPSNDISNNGNIATRTTTANPIMEKLLSTWFTELLYFGTLHLTLSVSAVFI</sequence>
<dbReference type="GeneID" id="68099962"/>
<organism evidence="2 3">
    <name type="scientific">Naegleria lovaniensis</name>
    <name type="common">Amoeba</name>
    <dbReference type="NCBI Taxonomy" id="51637"/>
    <lineage>
        <taxon>Eukaryota</taxon>
        <taxon>Discoba</taxon>
        <taxon>Heterolobosea</taxon>
        <taxon>Tetramitia</taxon>
        <taxon>Eutetramitia</taxon>
        <taxon>Vahlkampfiidae</taxon>
        <taxon>Naegleria</taxon>
    </lineage>
</organism>
<dbReference type="AlphaFoldDB" id="A0AA88GKV2"/>
<dbReference type="RefSeq" id="XP_044546631.1">
    <property type="nucleotide sequence ID" value="XM_044697481.1"/>
</dbReference>
<protein>
    <submittedName>
        <fullName evidence="2">Uncharacterized protein</fullName>
    </submittedName>
</protein>
<reference evidence="2 3" key="1">
    <citation type="journal article" date="2018" name="BMC Genomics">
        <title>The genome of Naegleria lovaniensis, the basis for a comparative approach to unravel pathogenicity factors of the human pathogenic amoeba N. fowleri.</title>
        <authorList>
            <person name="Liechti N."/>
            <person name="Schurch N."/>
            <person name="Bruggmann R."/>
            <person name="Wittwer M."/>
        </authorList>
    </citation>
    <scope>NUCLEOTIDE SEQUENCE [LARGE SCALE GENOMIC DNA]</scope>
    <source>
        <strain evidence="2 3">ATCC 30569</strain>
    </source>
</reference>
<dbReference type="EMBL" id="PYSW02000029">
    <property type="protein sequence ID" value="KAG2379369.1"/>
    <property type="molecule type" value="Genomic_DNA"/>
</dbReference>
<evidence type="ECO:0000256" key="1">
    <source>
        <dbReference type="SAM" id="MobiDB-lite"/>
    </source>
</evidence>
<accession>A0AA88GKV2</accession>
<feature type="compositionally biased region" description="Polar residues" evidence="1">
    <location>
        <begin position="129"/>
        <end position="144"/>
    </location>
</feature>
<name>A0AA88GKV2_NAELO</name>
<evidence type="ECO:0000313" key="3">
    <source>
        <dbReference type="Proteomes" id="UP000816034"/>
    </source>
</evidence>
<feature type="region of interest" description="Disordered" evidence="1">
    <location>
        <begin position="87"/>
        <end position="144"/>
    </location>
</feature>
<keyword evidence="3" id="KW-1185">Reference proteome</keyword>
<gene>
    <name evidence="2" type="ORF">C9374_007508</name>
</gene>
<evidence type="ECO:0000313" key="2">
    <source>
        <dbReference type="EMBL" id="KAG2379369.1"/>
    </source>
</evidence>